<dbReference type="Proteomes" id="UP001212997">
    <property type="component" value="Unassembled WGS sequence"/>
</dbReference>
<feature type="compositionally biased region" description="Low complexity" evidence="1">
    <location>
        <begin position="152"/>
        <end position="171"/>
    </location>
</feature>
<reference evidence="2" key="1">
    <citation type="submission" date="2022-07" db="EMBL/GenBank/DDBJ databases">
        <title>Genome Sequence of Physisporinus lineatus.</title>
        <authorList>
            <person name="Buettner E."/>
        </authorList>
    </citation>
    <scope>NUCLEOTIDE SEQUENCE</scope>
    <source>
        <strain evidence="2">VT162</strain>
    </source>
</reference>
<comment type="caution">
    <text evidence="2">The sequence shown here is derived from an EMBL/GenBank/DDBJ whole genome shotgun (WGS) entry which is preliminary data.</text>
</comment>
<evidence type="ECO:0000313" key="2">
    <source>
        <dbReference type="EMBL" id="KAJ3477682.1"/>
    </source>
</evidence>
<feature type="region of interest" description="Disordered" evidence="1">
    <location>
        <begin position="38"/>
        <end position="114"/>
    </location>
</feature>
<protein>
    <submittedName>
        <fullName evidence="2">Uncharacterized protein</fullName>
    </submittedName>
</protein>
<feature type="compositionally biased region" description="Polar residues" evidence="1">
    <location>
        <begin position="38"/>
        <end position="49"/>
    </location>
</feature>
<name>A0AAD5UVN2_9APHY</name>
<proteinExistence type="predicted"/>
<evidence type="ECO:0000313" key="3">
    <source>
        <dbReference type="Proteomes" id="UP001212997"/>
    </source>
</evidence>
<evidence type="ECO:0000256" key="1">
    <source>
        <dbReference type="SAM" id="MobiDB-lite"/>
    </source>
</evidence>
<feature type="compositionally biased region" description="Low complexity" evidence="1">
    <location>
        <begin position="63"/>
        <end position="72"/>
    </location>
</feature>
<accession>A0AAD5UVN2</accession>
<dbReference type="EMBL" id="JANAWD010000573">
    <property type="protein sequence ID" value="KAJ3477682.1"/>
    <property type="molecule type" value="Genomic_DNA"/>
</dbReference>
<feature type="compositionally biased region" description="Low complexity" evidence="1">
    <location>
        <begin position="83"/>
        <end position="94"/>
    </location>
</feature>
<gene>
    <name evidence="2" type="ORF">NLI96_g10295</name>
</gene>
<organism evidence="2 3">
    <name type="scientific">Meripilus lineatus</name>
    <dbReference type="NCBI Taxonomy" id="2056292"/>
    <lineage>
        <taxon>Eukaryota</taxon>
        <taxon>Fungi</taxon>
        <taxon>Dikarya</taxon>
        <taxon>Basidiomycota</taxon>
        <taxon>Agaricomycotina</taxon>
        <taxon>Agaricomycetes</taxon>
        <taxon>Polyporales</taxon>
        <taxon>Meripilaceae</taxon>
        <taxon>Meripilus</taxon>
    </lineage>
</organism>
<sequence length="253" mass="27813">MSISVEDLVASLNANHIGQEAMDLAALHAQLAQSLYCNTPPSSSDSQFGRQRGYAQPVNTPTSRTPSSSFSFDRSEFHRRRSSSVASARARGGAYMDERGDREPDVEEMDEDEQMVEDLLIPSSPISAHATTSHFPASQYPSPPSSSPPSAYPHSHFGRKYTTPPSSYTTTQHDYTPMNTSLFTTTDPFYIAQVQASQKPSNSYFAHTGRPSQQSPFVTAHQTQSSHVHAFARRVPNPPDVEHNMFFASAAAR</sequence>
<feature type="compositionally biased region" description="Acidic residues" evidence="1">
    <location>
        <begin position="104"/>
        <end position="114"/>
    </location>
</feature>
<dbReference type="AlphaFoldDB" id="A0AAD5UVN2"/>
<keyword evidence="3" id="KW-1185">Reference proteome</keyword>
<feature type="compositionally biased region" description="Pro residues" evidence="1">
    <location>
        <begin position="141"/>
        <end position="151"/>
    </location>
</feature>
<feature type="region of interest" description="Disordered" evidence="1">
    <location>
        <begin position="127"/>
        <end position="173"/>
    </location>
</feature>